<evidence type="ECO:0000256" key="1">
    <source>
        <dbReference type="ARBA" id="ARBA00022679"/>
    </source>
</evidence>
<dbReference type="CDD" id="cd04301">
    <property type="entry name" value="NAT_SF"/>
    <property type="match status" value="2"/>
</dbReference>
<dbReference type="Proteomes" id="UP000885779">
    <property type="component" value="Unassembled WGS sequence"/>
</dbReference>
<name>A0A7V4WU90_CALAY</name>
<dbReference type="Pfam" id="PF00583">
    <property type="entry name" value="Acetyltransf_1"/>
    <property type="match status" value="2"/>
</dbReference>
<dbReference type="InterPro" id="IPR000182">
    <property type="entry name" value="GNAT_dom"/>
</dbReference>
<dbReference type="PROSITE" id="PS51186">
    <property type="entry name" value="GNAT"/>
    <property type="match status" value="2"/>
</dbReference>
<dbReference type="InterPro" id="IPR016181">
    <property type="entry name" value="Acyl_CoA_acyltransferase"/>
</dbReference>
<organism evidence="4">
    <name type="scientific">Caldithrix abyssi</name>
    <dbReference type="NCBI Taxonomy" id="187145"/>
    <lineage>
        <taxon>Bacteria</taxon>
        <taxon>Pseudomonadati</taxon>
        <taxon>Calditrichota</taxon>
        <taxon>Calditrichia</taxon>
        <taxon>Calditrichales</taxon>
        <taxon>Calditrichaceae</taxon>
        <taxon>Caldithrix</taxon>
    </lineage>
</organism>
<protein>
    <submittedName>
        <fullName evidence="4">GNAT family N-acetyltransferase</fullName>
    </submittedName>
</protein>
<dbReference type="EMBL" id="DRQG01000002">
    <property type="protein sequence ID" value="HGY54076.1"/>
    <property type="molecule type" value="Genomic_DNA"/>
</dbReference>
<gene>
    <name evidence="4" type="ORF">ENK44_00095</name>
</gene>
<dbReference type="Gene3D" id="3.40.630.30">
    <property type="match status" value="2"/>
</dbReference>
<dbReference type="PANTHER" id="PTHR43420">
    <property type="entry name" value="ACETYLTRANSFERASE"/>
    <property type="match status" value="1"/>
</dbReference>
<keyword evidence="1" id="KW-0808">Transferase</keyword>
<dbReference type="AlphaFoldDB" id="A0A7V4WU90"/>
<comment type="caution">
    <text evidence="4">The sequence shown here is derived from an EMBL/GenBank/DDBJ whole genome shotgun (WGS) entry which is preliminary data.</text>
</comment>
<dbReference type="SUPFAM" id="SSF55729">
    <property type="entry name" value="Acyl-CoA N-acyltransferases (Nat)"/>
    <property type="match status" value="2"/>
</dbReference>
<evidence type="ECO:0000259" key="3">
    <source>
        <dbReference type="PROSITE" id="PS51186"/>
    </source>
</evidence>
<dbReference type="GO" id="GO:0016747">
    <property type="term" value="F:acyltransferase activity, transferring groups other than amino-acyl groups"/>
    <property type="evidence" value="ECO:0007669"/>
    <property type="project" value="InterPro"/>
</dbReference>
<dbReference type="PANTHER" id="PTHR43420:SF12">
    <property type="entry name" value="N-ACETYLTRANSFERASE DOMAIN-CONTAINING PROTEIN"/>
    <property type="match status" value="1"/>
</dbReference>
<evidence type="ECO:0000313" key="4">
    <source>
        <dbReference type="EMBL" id="HGY54076.1"/>
    </source>
</evidence>
<evidence type="ECO:0000256" key="2">
    <source>
        <dbReference type="ARBA" id="ARBA00023315"/>
    </source>
</evidence>
<sequence>MRKIMKQIELFKEEDLPAVYELCRQVMIYDRFTETLLREKILEDPSYEAGLVLVVKDDDRIIGFMNGVMREINGSRIGYIKLMAVDERWRRQGVATQMYTYLEQELKNRKAEKIRIYDVPFNYFMPGIDPRYTAAVSFAEKQGFRRFADTCNMTVDLAGTDFSTTTQEEKLRKQNIVVRRAGYDDRQAILKFIDQYFPLWRTEVENSFLSLPISLHIALLKDEIRAFSAHNGNNFGTGWFGPMGTHPDLRGKGIGGILLKRCLQDIKDWGLPQSIIPWVGPVSFYARTVGAVVERVFWRYEKIF</sequence>
<reference evidence="4" key="1">
    <citation type="journal article" date="2020" name="mSystems">
        <title>Genome- and Community-Level Interaction Insights into Carbon Utilization and Element Cycling Functions of Hydrothermarchaeota in Hydrothermal Sediment.</title>
        <authorList>
            <person name="Zhou Z."/>
            <person name="Liu Y."/>
            <person name="Xu W."/>
            <person name="Pan J."/>
            <person name="Luo Z.H."/>
            <person name="Li M."/>
        </authorList>
    </citation>
    <scope>NUCLEOTIDE SEQUENCE [LARGE SCALE GENOMIC DNA]</scope>
    <source>
        <strain evidence="4">HyVt-577</strain>
    </source>
</reference>
<keyword evidence="2" id="KW-0012">Acyltransferase</keyword>
<dbReference type="InterPro" id="IPR050680">
    <property type="entry name" value="YpeA/RimI_acetyltransf"/>
</dbReference>
<feature type="domain" description="N-acetyltransferase" evidence="3">
    <location>
        <begin position="6"/>
        <end position="158"/>
    </location>
</feature>
<accession>A0A7V4WU90</accession>
<feature type="domain" description="N-acetyltransferase" evidence="3">
    <location>
        <begin position="176"/>
        <end position="304"/>
    </location>
</feature>
<proteinExistence type="predicted"/>